<evidence type="ECO:0000256" key="1">
    <source>
        <dbReference type="ARBA" id="ARBA00023015"/>
    </source>
</evidence>
<sequence length="372" mass="42614">MAITARVKSQYFQQGQRLIRLAPNQDHSLPTRRAGTPWTPEEHDRFLEGMERYPSGPWKVIAAHIGTRTTRQTMTHAQKYREKIARRQKGKEAVREVQTTVKAETLQHSPSQEHSVSPVMKQKKQEEEKQSKFVELELDESVITLLEAFEPLEILPSLESLTPVADACYTTTIQFGHTEWLNVDSPFQKCRNGHHSTCQEVVFPVRPRTHSSRRSHTANQTSPQEHDSFLEALERYPSGPWKAIAAHIGTRTTRQTMTHAQKYREKIARRRKANAAANPTMRQRPDWQASGEFLSTISPVKKEQFSEQEGVNARSHIVEVKLDDSIITQLKKLESTVFGLEYPKGSTDSGAEWQSDTSPFQQWIVEETCVEF</sequence>
<accession>A0AAD9GQD3</accession>
<dbReference type="PROSITE" id="PS51294">
    <property type="entry name" value="HTH_MYB"/>
    <property type="match status" value="1"/>
</dbReference>
<dbReference type="InterPro" id="IPR001005">
    <property type="entry name" value="SANT/Myb"/>
</dbReference>
<dbReference type="NCBIfam" id="TIGR01557">
    <property type="entry name" value="myb_SHAQKYF"/>
    <property type="match status" value="1"/>
</dbReference>
<dbReference type="AlphaFoldDB" id="A0AAD9GQD3"/>
<organism evidence="7 8">
    <name type="scientific">Phytophthora citrophthora</name>
    <dbReference type="NCBI Taxonomy" id="4793"/>
    <lineage>
        <taxon>Eukaryota</taxon>
        <taxon>Sar</taxon>
        <taxon>Stramenopiles</taxon>
        <taxon>Oomycota</taxon>
        <taxon>Peronosporomycetes</taxon>
        <taxon>Peronosporales</taxon>
        <taxon>Peronosporaceae</taxon>
        <taxon>Phytophthora</taxon>
    </lineage>
</organism>
<dbReference type="PROSITE" id="PS50090">
    <property type="entry name" value="MYB_LIKE"/>
    <property type="match status" value="1"/>
</dbReference>
<dbReference type="Proteomes" id="UP001259832">
    <property type="component" value="Unassembled WGS sequence"/>
</dbReference>
<dbReference type="SMART" id="SM00717">
    <property type="entry name" value="SANT"/>
    <property type="match status" value="2"/>
</dbReference>
<dbReference type="EMBL" id="JASMQC010000008">
    <property type="protein sequence ID" value="KAK1942872.1"/>
    <property type="molecule type" value="Genomic_DNA"/>
</dbReference>
<feature type="compositionally biased region" description="Basic residues" evidence="4">
    <location>
        <begin position="207"/>
        <end position="216"/>
    </location>
</feature>
<dbReference type="InterPro" id="IPR006447">
    <property type="entry name" value="Myb_dom_plants"/>
</dbReference>
<dbReference type="SUPFAM" id="SSF46689">
    <property type="entry name" value="Homeodomain-like"/>
    <property type="match status" value="2"/>
</dbReference>
<feature type="compositionally biased region" description="Polar residues" evidence="4">
    <location>
        <begin position="103"/>
        <end position="115"/>
    </location>
</feature>
<evidence type="ECO:0000256" key="3">
    <source>
        <dbReference type="ARBA" id="ARBA00023242"/>
    </source>
</evidence>
<evidence type="ECO:0000313" key="8">
    <source>
        <dbReference type="Proteomes" id="UP001259832"/>
    </source>
</evidence>
<keyword evidence="8" id="KW-1185">Reference proteome</keyword>
<feature type="domain" description="Myb-like" evidence="5">
    <location>
        <begin position="30"/>
        <end position="81"/>
    </location>
</feature>
<dbReference type="Pfam" id="PF00249">
    <property type="entry name" value="Myb_DNA-binding"/>
    <property type="match status" value="2"/>
</dbReference>
<dbReference type="PANTHER" id="PTHR12802:SF155">
    <property type="entry name" value="DEUBIQUITINASE MYSM1"/>
    <property type="match status" value="1"/>
</dbReference>
<feature type="region of interest" description="Disordered" evidence="4">
    <location>
        <begin position="206"/>
        <end position="227"/>
    </location>
</feature>
<evidence type="ECO:0000259" key="5">
    <source>
        <dbReference type="PROSITE" id="PS50090"/>
    </source>
</evidence>
<feature type="domain" description="HTH myb-type" evidence="6">
    <location>
        <begin position="37"/>
        <end position="85"/>
    </location>
</feature>
<proteinExistence type="predicted"/>
<comment type="caution">
    <text evidence="7">The sequence shown here is derived from an EMBL/GenBank/DDBJ whole genome shotgun (WGS) entry which is preliminary data.</text>
</comment>
<protein>
    <submittedName>
        <fullName evidence="7">Myb-like protein J</fullName>
    </submittedName>
</protein>
<keyword evidence="2" id="KW-0804">Transcription</keyword>
<keyword evidence="1" id="KW-0805">Transcription regulation</keyword>
<feature type="region of interest" description="Disordered" evidence="4">
    <location>
        <begin position="103"/>
        <end position="126"/>
    </location>
</feature>
<dbReference type="PANTHER" id="PTHR12802">
    <property type="entry name" value="SWI/SNF COMPLEX-RELATED"/>
    <property type="match status" value="1"/>
</dbReference>
<evidence type="ECO:0000313" key="7">
    <source>
        <dbReference type="EMBL" id="KAK1942872.1"/>
    </source>
</evidence>
<evidence type="ECO:0000259" key="6">
    <source>
        <dbReference type="PROSITE" id="PS51294"/>
    </source>
</evidence>
<evidence type="ECO:0000256" key="4">
    <source>
        <dbReference type="SAM" id="MobiDB-lite"/>
    </source>
</evidence>
<gene>
    <name evidence="7" type="ORF">P3T76_005509</name>
</gene>
<evidence type="ECO:0000256" key="2">
    <source>
        <dbReference type="ARBA" id="ARBA00023163"/>
    </source>
</evidence>
<reference evidence="7" key="1">
    <citation type="submission" date="2023-08" db="EMBL/GenBank/DDBJ databases">
        <title>Reference Genome Resource for the Citrus Pathogen Phytophthora citrophthora.</title>
        <authorList>
            <person name="Moller H."/>
            <person name="Coetzee B."/>
            <person name="Rose L.J."/>
            <person name="Van Niekerk J.M."/>
        </authorList>
    </citation>
    <scope>NUCLEOTIDE SEQUENCE</scope>
    <source>
        <strain evidence="7">STE-U-9442</strain>
    </source>
</reference>
<keyword evidence="3" id="KW-0539">Nucleus</keyword>
<dbReference type="Gene3D" id="1.10.10.60">
    <property type="entry name" value="Homeodomain-like"/>
    <property type="match status" value="2"/>
</dbReference>
<dbReference type="InterPro" id="IPR009057">
    <property type="entry name" value="Homeodomain-like_sf"/>
</dbReference>
<name>A0AAD9GQD3_9STRA</name>
<dbReference type="InterPro" id="IPR017930">
    <property type="entry name" value="Myb_dom"/>
</dbReference>
<dbReference type="CDD" id="cd00167">
    <property type="entry name" value="SANT"/>
    <property type="match status" value="2"/>
</dbReference>
<dbReference type="GO" id="GO:0003677">
    <property type="term" value="F:DNA binding"/>
    <property type="evidence" value="ECO:0007669"/>
    <property type="project" value="InterPro"/>
</dbReference>